<evidence type="ECO:0000256" key="3">
    <source>
        <dbReference type="ARBA" id="ARBA00004964"/>
    </source>
</evidence>
<dbReference type="EC" id="2.4.1.18" evidence="5 11"/>
<dbReference type="AlphaFoldDB" id="G9WXL2"/>
<feature type="active site" description="Proton donor" evidence="12">
    <location>
        <position position="336"/>
    </location>
</feature>
<dbReference type="GO" id="GO:0005978">
    <property type="term" value="P:glycogen biosynthetic process"/>
    <property type="evidence" value="ECO:0007669"/>
    <property type="project" value="UniProtKB-UniRule"/>
</dbReference>
<feature type="active site" description="Nucleophile" evidence="12">
    <location>
        <position position="293"/>
    </location>
</feature>
<dbReference type="InterPro" id="IPR017853">
    <property type="entry name" value="GH"/>
</dbReference>
<dbReference type="InterPro" id="IPR013783">
    <property type="entry name" value="Ig-like_fold"/>
</dbReference>
<evidence type="ECO:0000259" key="13">
    <source>
        <dbReference type="SMART" id="SM00642"/>
    </source>
</evidence>
<keyword evidence="10" id="KW-0119">Carbohydrate metabolism</keyword>
<dbReference type="InterPro" id="IPR006048">
    <property type="entry name" value="A-amylase/branching_C"/>
</dbReference>
<dbReference type="GO" id="GO:0043169">
    <property type="term" value="F:cation binding"/>
    <property type="evidence" value="ECO:0007669"/>
    <property type="project" value="InterPro"/>
</dbReference>
<dbReference type="Pfam" id="PF02806">
    <property type="entry name" value="Alpha-amylase_C"/>
    <property type="match status" value="1"/>
</dbReference>
<dbReference type="BioCyc" id="EBAC796937-HMP:GMGH-101-MONOMER"/>
<dbReference type="GO" id="GO:0003844">
    <property type="term" value="F:1,4-alpha-glucan branching enzyme activity"/>
    <property type="evidence" value="ECO:0007669"/>
    <property type="project" value="UniProtKB-UniRule"/>
</dbReference>
<gene>
    <name evidence="14" type="ORF">HMPREF9629_00101</name>
</gene>
<dbReference type="UniPathway" id="UPA00164"/>
<dbReference type="Proteomes" id="UP000006437">
    <property type="component" value="Unassembled WGS sequence"/>
</dbReference>
<dbReference type="InterPro" id="IPR037439">
    <property type="entry name" value="Branching_enzy"/>
</dbReference>
<dbReference type="SUPFAM" id="SSF51445">
    <property type="entry name" value="(Trans)glycosidases"/>
    <property type="match status" value="1"/>
</dbReference>
<dbReference type="NCBIfam" id="TIGR01515">
    <property type="entry name" value="branching_enzym"/>
    <property type="match status" value="1"/>
</dbReference>
<dbReference type="SMART" id="SM00642">
    <property type="entry name" value="Aamy"/>
    <property type="match status" value="1"/>
</dbReference>
<accession>G9WXL2</accession>
<name>G9WXL2_9FIRM</name>
<dbReference type="CDD" id="cd02855">
    <property type="entry name" value="E_set_GBE_prok_N"/>
    <property type="match status" value="1"/>
</dbReference>
<dbReference type="Gene3D" id="2.60.40.10">
    <property type="entry name" value="Immunoglobulins"/>
    <property type="match status" value="1"/>
</dbReference>
<dbReference type="SUPFAM" id="SSF51011">
    <property type="entry name" value="Glycosyl hydrolase domain"/>
    <property type="match status" value="1"/>
</dbReference>
<feature type="domain" description="Glycosyl hydrolase family 13 catalytic" evidence="13">
    <location>
        <begin position="135"/>
        <end position="485"/>
    </location>
</feature>
<comment type="caution">
    <text evidence="14">The sequence shown here is derived from an EMBL/GenBank/DDBJ whole genome shotgun (WGS) entry which is preliminary data.</text>
</comment>
<keyword evidence="9" id="KW-0320">Glycogen biosynthesis</keyword>
<dbReference type="PANTHER" id="PTHR43651">
    <property type="entry name" value="1,4-ALPHA-GLUCAN-BRANCHING ENZYME"/>
    <property type="match status" value="1"/>
</dbReference>
<comment type="similarity">
    <text evidence="4">Belongs to the glycosyl hydrolase 13 family. GlgB subfamily.</text>
</comment>
<evidence type="ECO:0000256" key="9">
    <source>
        <dbReference type="ARBA" id="ARBA00023056"/>
    </source>
</evidence>
<dbReference type="SUPFAM" id="SSF81296">
    <property type="entry name" value="E set domains"/>
    <property type="match status" value="1"/>
</dbReference>
<dbReference type="PIRSF" id="PIRSF000463">
    <property type="entry name" value="GlgB"/>
    <property type="match status" value="1"/>
</dbReference>
<dbReference type="InterPro" id="IPR004193">
    <property type="entry name" value="Glyco_hydro_13_N"/>
</dbReference>
<dbReference type="HOGENOM" id="CLU_004245_4_0_9"/>
<organism evidence="14 15">
    <name type="scientific">Peptoanaerobacter stomatis</name>
    <dbReference type="NCBI Taxonomy" id="796937"/>
    <lineage>
        <taxon>Bacteria</taxon>
        <taxon>Bacillati</taxon>
        <taxon>Bacillota</taxon>
        <taxon>Clostridia</taxon>
        <taxon>Peptostreptococcales</taxon>
        <taxon>Filifactoraceae</taxon>
        <taxon>Peptoanaerobacter</taxon>
    </lineage>
</organism>
<dbReference type="GO" id="GO:0005829">
    <property type="term" value="C:cytosol"/>
    <property type="evidence" value="ECO:0007669"/>
    <property type="project" value="TreeGrafter"/>
</dbReference>
<protein>
    <recommendedName>
        <fullName evidence="5 11">1,4-alpha-glucan branching enzyme</fullName>
        <ecNumber evidence="5 11">2.4.1.18</ecNumber>
    </recommendedName>
</protein>
<dbReference type="Gene3D" id="2.60.40.1180">
    <property type="entry name" value="Golgi alpha-mannosidase II"/>
    <property type="match status" value="1"/>
</dbReference>
<evidence type="ECO:0000313" key="14">
    <source>
        <dbReference type="EMBL" id="EHL16859.1"/>
    </source>
</evidence>
<dbReference type="InterPro" id="IPR044143">
    <property type="entry name" value="GlgB_N_E_set_prok"/>
</dbReference>
<dbReference type="Pfam" id="PF02922">
    <property type="entry name" value="CBM_48"/>
    <property type="match status" value="1"/>
</dbReference>
<evidence type="ECO:0000256" key="7">
    <source>
        <dbReference type="ARBA" id="ARBA00022676"/>
    </source>
</evidence>
<dbReference type="CDD" id="cd11322">
    <property type="entry name" value="AmyAc_Glg_BE"/>
    <property type="match status" value="1"/>
</dbReference>
<evidence type="ECO:0000256" key="11">
    <source>
        <dbReference type="NCBIfam" id="TIGR01515"/>
    </source>
</evidence>
<evidence type="ECO:0000256" key="12">
    <source>
        <dbReference type="PIRSR" id="PIRSR000463-1"/>
    </source>
</evidence>
<keyword evidence="7" id="KW-0328">Glycosyltransferase</keyword>
<evidence type="ECO:0000256" key="5">
    <source>
        <dbReference type="ARBA" id="ARBA00012541"/>
    </source>
</evidence>
<comment type="function">
    <text evidence="2">Catalyzes the formation of the alpha-1,6-glucosidic linkages in glycogen by scission of a 1,4-alpha-linked oligosaccharide from growing alpha-1,4-glucan chains and the subsequent attachment of the oligosaccharide to the alpha-1,6 position.</text>
</comment>
<dbReference type="InterPro" id="IPR014756">
    <property type="entry name" value="Ig_E-set"/>
</dbReference>
<dbReference type="InterPro" id="IPR006407">
    <property type="entry name" value="GlgB"/>
</dbReference>
<dbReference type="InterPro" id="IPR013780">
    <property type="entry name" value="Glyco_hydro_b"/>
</dbReference>
<comment type="catalytic activity">
    <reaction evidence="1">
        <text>Transfers a segment of a (1-&gt;4)-alpha-D-glucan chain to a primary hydroxy group in a similar glucan chain.</text>
        <dbReference type="EC" id="2.4.1.18"/>
    </reaction>
</comment>
<dbReference type="GO" id="GO:0004553">
    <property type="term" value="F:hydrolase activity, hydrolyzing O-glycosyl compounds"/>
    <property type="evidence" value="ECO:0007669"/>
    <property type="project" value="InterPro"/>
</dbReference>
<evidence type="ECO:0000313" key="15">
    <source>
        <dbReference type="Proteomes" id="UP000006437"/>
    </source>
</evidence>
<evidence type="ECO:0000256" key="2">
    <source>
        <dbReference type="ARBA" id="ARBA00002953"/>
    </source>
</evidence>
<evidence type="ECO:0000256" key="4">
    <source>
        <dbReference type="ARBA" id="ARBA00009000"/>
    </source>
</evidence>
<dbReference type="Pfam" id="PF00128">
    <property type="entry name" value="Alpha-amylase"/>
    <property type="match status" value="1"/>
</dbReference>
<dbReference type="NCBIfam" id="NF008967">
    <property type="entry name" value="PRK12313.1"/>
    <property type="match status" value="1"/>
</dbReference>
<evidence type="ECO:0000256" key="8">
    <source>
        <dbReference type="ARBA" id="ARBA00022679"/>
    </source>
</evidence>
<evidence type="ECO:0000256" key="6">
    <source>
        <dbReference type="ARBA" id="ARBA00022600"/>
    </source>
</evidence>
<sequence>MDFQQFFEGSCFDAYKYFGAHIQDEGIVFRVYAPNARKVTLIGEFSSWNEIHMDRGYHNVHSVFVENAKVGMMYKYRIYIDEHNFVEHCDPYGFSMELRPNFASIIADLDEYEFSDEDWMKSRTKSYDEPLNVYELHLGSWIENKDDVNGWYKYEEIADLLIKYLEDNHYNAVEFMPLTEHPADISWGYQSTGFFAPTSRYGTPYGLQKLIDELHKANIKVIMDFVPVHFAIDNYALVRFDGTPLYEYADDSMGLSEWGSYNFIHSKGEVASFLKSSANYWLDKYHFDGLRMDAISRIIYWQGNSDRGINQKGLEFMKTLNSGLDERHKNVILIAEDSSDFPKVTAPVSDGGLGFTYKWDMGWMNDTLDFFKKTPKERKGNYNKITFSMMYFYSECFLLAISHDENVHGKATILQKMYGNYEDKFPQARAFYAYMFTHPGKKLNFMGNEIGHLREWDETKELDYFLLKYPIHDAFNKYIKRLQKIYMSSPALYDKDYMPESFKWLIVDDKQGVTYSYVRKSKMQKIVCVFNFSDEYHKNYEYKHDKKVRLKEILNSDWDIYGGKTKYQDGNIIDSICVRKQEIFTAYEEDFTTLKEIDAPKEVISKVENISYEHYIKMDLPPYSARLFEVVIIG</sequence>
<evidence type="ECO:0000256" key="10">
    <source>
        <dbReference type="ARBA" id="ARBA00023277"/>
    </source>
</evidence>
<comment type="pathway">
    <text evidence="3">Glycan biosynthesis; glycogen biosynthesis.</text>
</comment>
<keyword evidence="8" id="KW-0808">Transferase</keyword>
<reference evidence="14 15" key="1">
    <citation type="submission" date="2011-08" db="EMBL/GenBank/DDBJ databases">
        <title>The Genome Sequence of Eubacteriaceae bacterium ACC19a.</title>
        <authorList>
            <consortium name="The Broad Institute Genome Sequencing Platform"/>
            <person name="Earl A."/>
            <person name="Ward D."/>
            <person name="Feldgarden M."/>
            <person name="Gevers D."/>
            <person name="Sizova M."/>
            <person name="Hazen A."/>
            <person name="Epstein S."/>
            <person name="Young S.K."/>
            <person name="Zeng Q."/>
            <person name="Gargeya S."/>
            <person name="Fitzgerald M."/>
            <person name="Haas B."/>
            <person name="Abouelleil A."/>
            <person name="Alvarado L."/>
            <person name="Arachchi H.M."/>
            <person name="Berlin A."/>
            <person name="Brown A."/>
            <person name="Chapman S.B."/>
            <person name="Chen Z."/>
            <person name="Dunbar C."/>
            <person name="Freedman E."/>
            <person name="Gearin G."/>
            <person name="Gellesch M."/>
            <person name="Goldberg J."/>
            <person name="Griggs A."/>
            <person name="Gujja S."/>
            <person name="Heiman D."/>
            <person name="Howarth C."/>
            <person name="Larson L."/>
            <person name="Lui A."/>
            <person name="MacDonald P.J.P."/>
            <person name="Montmayeur A."/>
            <person name="Murphy C."/>
            <person name="Neiman D."/>
            <person name="Pearson M."/>
            <person name="Priest M."/>
            <person name="Roberts A."/>
            <person name="Saif S."/>
            <person name="Shea T."/>
            <person name="Shenoy N."/>
            <person name="Sisk P."/>
            <person name="Stolte C."/>
            <person name="Sykes S."/>
            <person name="Wortman J."/>
            <person name="Nusbaum C."/>
            <person name="Birren B."/>
        </authorList>
    </citation>
    <scope>NUCLEOTIDE SEQUENCE [LARGE SCALE GENOMIC DNA]</scope>
    <source>
        <strain evidence="14 15">ACC19a</strain>
    </source>
</reference>
<dbReference type="EMBL" id="AFZE01000001">
    <property type="protein sequence ID" value="EHL16859.1"/>
    <property type="molecule type" value="Genomic_DNA"/>
</dbReference>
<dbReference type="PANTHER" id="PTHR43651:SF3">
    <property type="entry name" value="1,4-ALPHA-GLUCAN-BRANCHING ENZYME"/>
    <property type="match status" value="1"/>
</dbReference>
<dbReference type="Gene3D" id="3.20.20.80">
    <property type="entry name" value="Glycosidases"/>
    <property type="match status" value="1"/>
</dbReference>
<keyword evidence="6" id="KW-0321">Glycogen metabolism</keyword>
<evidence type="ECO:0000256" key="1">
    <source>
        <dbReference type="ARBA" id="ARBA00000826"/>
    </source>
</evidence>
<dbReference type="InterPro" id="IPR006047">
    <property type="entry name" value="GH13_cat_dom"/>
</dbReference>
<dbReference type="RefSeq" id="WP_009524338.1">
    <property type="nucleotide sequence ID" value="NZ_JH414546.1"/>
</dbReference>
<proteinExistence type="inferred from homology"/>
<dbReference type="PATRIC" id="fig|796937.3.peg.104"/>